<evidence type="ECO:0000313" key="3">
    <source>
        <dbReference type="Proteomes" id="UP000010301"/>
    </source>
</evidence>
<organism evidence="2 3">
    <name type="scientific">Gleimia coleocanis DSM 15436</name>
    <dbReference type="NCBI Taxonomy" id="525245"/>
    <lineage>
        <taxon>Bacteria</taxon>
        <taxon>Bacillati</taxon>
        <taxon>Actinomycetota</taxon>
        <taxon>Actinomycetes</taxon>
        <taxon>Actinomycetales</taxon>
        <taxon>Actinomycetaceae</taxon>
        <taxon>Gleimia</taxon>
    </lineage>
</organism>
<dbReference type="InterPro" id="IPR043129">
    <property type="entry name" value="ATPase_NBD"/>
</dbReference>
<evidence type="ECO:0000313" key="2">
    <source>
        <dbReference type="EMBL" id="EEH64699.1"/>
    </source>
</evidence>
<dbReference type="eggNOG" id="COG1214">
    <property type="taxonomic scope" value="Bacteria"/>
</dbReference>
<sequence>MTTLCIDTSFGATVAVVSESGQVLSVVSEESSKAHAERLSLLVCEALEKAGLPAQAKQAGLTQVIVGTGPAPFTGLRAGLVTARVLGKVCGVPVRGVCSLDVIARQYLDSFPSDQELVVVTDARRKEVYFGHYRENGPDDVLRLDGPQVASAADVANQFMARPVKYAGAGTQVYSEVFSSAIPLQPLRFEVAYRLVKARLQAGETDFNTEPLYLRRPDVHPGKNA</sequence>
<dbReference type="EMBL" id="ACFG01000004">
    <property type="protein sequence ID" value="EEH64699.1"/>
    <property type="molecule type" value="Genomic_DNA"/>
</dbReference>
<dbReference type="RefSeq" id="WP_006547433.1">
    <property type="nucleotide sequence ID" value="NZ_DS999545.1"/>
</dbReference>
<dbReference type="GO" id="GO:0002949">
    <property type="term" value="P:tRNA threonylcarbamoyladenosine modification"/>
    <property type="evidence" value="ECO:0007669"/>
    <property type="project" value="InterPro"/>
</dbReference>
<keyword evidence="3" id="KW-1185">Reference proteome</keyword>
<proteinExistence type="predicted"/>
<accession>C0VZ46</accession>
<dbReference type="STRING" id="525245.HMPREF0044_0436"/>
<dbReference type="InterPro" id="IPR022496">
    <property type="entry name" value="T6A_TsaB"/>
</dbReference>
<dbReference type="InterPro" id="IPR000905">
    <property type="entry name" value="Gcp-like_dom"/>
</dbReference>
<feature type="domain" description="Gcp-like" evidence="1">
    <location>
        <begin position="26"/>
        <end position="156"/>
    </location>
</feature>
<dbReference type="Proteomes" id="UP000010301">
    <property type="component" value="Unassembled WGS sequence"/>
</dbReference>
<dbReference type="AlphaFoldDB" id="C0VZ46"/>
<dbReference type="OrthoDB" id="9809995at2"/>
<evidence type="ECO:0000259" key="1">
    <source>
        <dbReference type="Pfam" id="PF00814"/>
    </source>
</evidence>
<dbReference type="NCBIfam" id="TIGR03725">
    <property type="entry name" value="T6A_YeaZ"/>
    <property type="match status" value="1"/>
</dbReference>
<name>C0VZ46_9ACTO</name>
<dbReference type="Gene3D" id="3.30.420.40">
    <property type="match status" value="2"/>
</dbReference>
<dbReference type="HOGENOM" id="CLU_064886_3_3_11"/>
<protein>
    <submittedName>
        <fullName evidence="2">Universal bacterial protein YeaZ</fullName>
    </submittedName>
</protein>
<dbReference type="Pfam" id="PF00814">
    <property type="entry name" value="TsaD"/>
    <property type="match status" value="1"/>
</dbReference>
<dbReference type="SUPFAM" id="SSF53067">
    <property type="entry name" value="Actin-like ATPase domain"/>
    <property type="match status" value="2"/>
</dbReference>
<gene>
    <name evidence="2" type="primary">yeaZ</name>
    <name evidence="2" type="ORF">HMPREF0044_0436</name>
</gene>
<comment type="caution">
    <text evidence="2">The sequence shown here is derived from an EMBL/GenBank/DDBJ whole genome shotgun (WGS) entry which is preliminary data.</text>
</comment>
<reference evidence="2 3" key="1">
    <citation type="submission" date="2009-01" db="EMBL/GenBank/DDBJ databases">
        <authorList>
            <person name="Qin X."/>
            <person name="Bachman B."/>
            <person name="Battles P."/>
            <person name="Bell A."/>
            <person name="Bess C."/>
            <person name="Bickham C."/>
            <person name="Chaboub L."/>
            <person name="Chen D."/>
            <person name="Coyle M."/>
            <person name="Deiros D.R."/>
            <person name="Dinh H."/>
            <person name="Forbes L."/>
            <person name="Fowler G."/>
            <person name="Francisco L."/>
            <person name="Fu Q."/>
            <person name="Gubbala S."/>
            <person name="Hale W."/>
            <person name="Han Y."/>
            <person name="Hemphill L."/>
            <person name="Highlander S.K."/>
            <person name="Hirani K."/>
            <person name="Hogues M."/>
            <person name="Jackson L."/>
            <person name="Jakkamsetti A."/>
            <person name="Javaid M."/>
            <person name="Jiang H."/>
            <person name="Korchina V."/>
            <person name="Kovar C."/>
            <person name="Lara F."/>
            <person name="Lee S."/>
            <person name="Mata R."/>
            <person name="Mathew T."/>
            <person name="Moen C."/>
            <person name="Morales K."/>
            <person name="Munidasa M."/>
            <person name="Nazareth L."/>
            <person name="Ngo R."/>
            <person name="Nguyen L."/>
            <person name="Okwuonu G."/>
            <person name="Ongeri F."/>
            <person name="Patil S."/>
            <person name="Petrosino J."/>
            <person name="Pham C."/>
            <person name="Pham P."/>
            <person name="Pu L.-L."/>
            <person name="Puazo M."/>
            <person name="Raj R."/>
            <person name="Reid J."/>
            <person name="Rouhana J."/>
            <person name="Saada N."/>
            <person name="Shang Y."/>
            <person name="Simmons D."/>
            <person name="Thornton R."/>
            <person name="Warren J."/>
            <person name="Weissenberger G."/>
            <person name="Zhang J."/>
            <person name="Zhang L."/>
            <person name="Zhou C."/>
            <person name="Zhu D."/>
            <person name="Muzny D."/>
            <person name="Worley K."/>
            <person name="Gibbs R."/>
        </authorList>
    </citation>
    <scope>NUCLEOTIDE SEQUENCE [LARGE SCALE GENOMIC DNA]</scope>
    <source>
        <strain evidence="2 3">DSM 15436</strain>
    </source>
</reference>